<evidence type="ECO:0000256" key="6">
    <source>
        <dbReference type="ARBA" id="ARBA00022917"/>
    </source>
</evidence>
<dbReference type="Proteomes" id="UP000004097">
    <property type="component" value="Unassembled WGS sequence"/>
</dbReference>
<keyword evidence="3 9" id="KW-0436">Ligase</keyword>
<feature type="domain" description="Aminoacyl-transfer RNA synthetases class-II family profile" evidence="11">
    <location>
        <begin position="36"/>
        <end position="347"/>
    </location>
</feature>
<evidence type="ECO:0000256" key="1">
    <source>
        <dbReference type="ARBA" id="ARBA00008226"/>
    </source>
</evidence>
<dbReference type="PIRSF" id="PIRSF001549">
    <property type="entry name" value="His-tRNA_synth"/>
    <property type="match status" value="1"/>
</dbReference>
<dbReference type="STRING" id="706433.HMPREF9430_00791"/>
<dbReference type="PROSITE" id="PS50862">
    <property type="entry name" value="AA_TRNA_LIGASE_II"/>
    <property type="match status" value="1"/>
</dbReference>
<dbReference type="InterPro" id="IPR004154">
    <property type="entry name" value="Anticodon-bd"/>
</dbReference>
<dbReference type="EC" id="6.1.1.21" evidence="9"/>
<name>E7MMM4_9FIRM</name>
<dbReference type="Pfam" id="PF03129">
    <property type="entry name" value="HGTP_anticodon"/>
    <property type="match status" value="1"/>
</dbReference>
<dbReference type="InterPro" id="IPR036621">
    <property type="entry name" value="Anticodon-bd_dom_sf"/>
</dbReference>
<feature type="binding site" evidence="10">
    <location>
        <position position="154"/>
    </location>
    <ligand>
        <name>L-histidine</name>
        <dbReference type="ChEBI" id="CHEBI:57595"/>
    </ligand>
</feature>
<dbReference type="Pfam" id="PF13393">
    <property type="entry name" value="tRNA-synt_His"/>
    <property type="match status" value="1"/>
</dbReference>
<comment type="caution">
    <text evidence="12">The sequence shown here is derived from an EMBL/GenBank/DDBJ whole genome shotgun (WGS) entry which is preliminary data.</text>
</comment>
<feature type="binding site" evidence="10">
    <location>
        <position position="158"/>
    </location>
    <ligand>
        <name>L-histidine</name>
        <dbReference type="ChEBI" id="CHEBI:57595"/>
    </ligand>
</feature>
<dbReference type="SUPFAM" id="SSF55681">
    <property type="entry name" value="Class II aaRS and biotin synthetases"/>
    <property type="match status" value="1"/>
</dbReference>
<dbReference type="Gene3D" id="3.40.50.800">
    <property type="entry name" value="Anticodon-binding domain"/>
    <property type="match status" value="1"/>
</dbReference>
<reference evidence="12 13" key="1">
    <citation type="submission" date="2010-08" db="EMBL/GenBank/DDBJ databases">
        <authorList>
            <person name="Weinstock G."/>
            <person name="Sodergren E."/>
            <person name="Clifton S."/>
            <person name="Fulton L."/>
            <person name="Fulton B."/>
            <person name="Courtney L."/>
            <person name="Fronick C."/>
            <person name="Harrison M."/>
            <person name="Strong C."/>
            <person name="Farmer C."/>
            <person name="Delahaunty K."/>
            <person name="Markovic C."/>
            <person name="Hall O."/>
            <person name="Minx P."/>
            <person name="Tomlinson C."/>
            <person name="Mitreva M."/>
            <person name="Hou S."/>
            <person name="Chen J."/>
            <person name="Wollam A."/>
            <person name="Pepin K.H."/>
            <person name="Johnson M."/>
            <person name="Bhonagiri V."/>
            <person name="Zhang X."/>
            <person name="Suruliraj S."/>
            <person name="Warren W."/>
            <person name="Chinwalla A."/>
            <person name="Mardis E.R."/>
            <person name="Wilson R.K."/>
        </authorList>
    </citation>
    <scope>NUCLEOTIDE SEQUENCE [LARGE SCALE GENOMIC DNA]</scope>
    <source>
        <strain evidence="12 13">F0204</strain>
    </source>
</reference>
<accession>E7MMM4</accession>
<dbReference type="SUPFAM" id="SSF52954">
    <property type="entry name" value="Class II aaRS ABD-related"/>
    <property type="match status" value="1"/>
</dbReference>
<feature type="binding site" evidence="10">
    <location>
        <position position="140"/>
    </location>
    <ligand>
        <name>L-histidine</name>
        <dbReference type="ChEBI" id="CHEBI:57595"/>
    </ligand>
</feature>
<evidence type="ECO:0000256" key="3">
    <source>
        <dbReference type="ARBA" id="ARBA00022598"/>
    </source>
</evidence>
<keyword evidence="7 9" id="KW-0030">Aminoacyl-tRNA synthetase</keyword>
<dbReference type="InterPro" id="IPR015807">
    <property type="entry name" value="His-tRNA-ligase"/>
</dbReference>
<dbReference type="InterPro" id="IPR045864">
    <property type="entry name" value="aa-tRNA-synth_II/BPL/LPL"/>
</dbReference>
<keyword evidence="5 9" id="KW-0067">ATP-binding</keyword>
<dbReference type="PANTHER" id="PTHR43707">
    <property type="entry name" value="HISTIDYL-TRNA SYNTHETASE"/>
    <property type="match status" value="1"/>
</dbReference>
<dbReference type="InterPro" id="IPR033656">
    <property type="entry name" value="HisRS_anticodon"/>
</dbReference>
<comment type="similarity">
    <text evidence="1 9">Belongs to the class-II aminoacyl-tRNA synthetase family.</text>
</comment>
<evidence type="ECO:0000256" key="10">
    <source>
        <dbReference type="PIRSR" id="PIRSR001549-1"/>
    </source>
</evidence>
<dbReference type="EMBL" id="AECQ01000013">
    <property type="protein sequence ID" value="EFW24608.1"/>
    <property type="molecule type" value="Genomic_DNA"/>
</dbReference>
<evidence type="ECO:0000313" key="13">
    <source>
        <dbReference type="Proteomes" id="UP000004097"/>
    </source>
</evidence>
<feature type="binding site" evidence="10">
    <location>
        <begin position="289"/>
        <end position="290"/>
    </location>
    <ligand>
        <name>L-histidine</name>
        <dbReference type="ChEBI" id="CHEBI:57595"/>
    </ligand>
</feature>
<dbReference type="InterPro" id="IPR006195">
    <property type="entry name" value="aa-tRNA-synth_II"/>
</dbReference>
<comment type="catalytic activity">
    <reaction evidence="8 9">
        <text>tRNA(His) + L-histidine + ATP = L-histidyl-tRNA(His) + AMP + diphosphate + H(+)</text>
        <dbReference type="Rhea" id="RHEA:17313"/>
        <dbReference type="Rhea" id="RHEA-COMP:9665"/>
        <dbReference type="Rhea" id="RHEA-COMP:9689"/>
        <dbReference type="ChEBI" id="CHEBI:15378"/>
        <dbReference type="ChEBI" id="CHEBI:30616"/>
        <dbReference type="ChEBI" id="CHEBI:33019"/>
        <dbReference type="ChEBI" id="CHEBI:57595"/>
        <dbReference type="ChEBI" id="CHEBI:78442"/>
        <dbReference type="ChEBI" id="CHEBI:78527"/>
        <dbReference type="ChEBI" id="CHEBI:456215"/>
        <dbReference type="EC" id="6.1.1.21"/>
    </reaction>
</comment>
<evidence type="ECO:0000256" key="7">
    <source>
        <dbReference type="ARBA" id="ARBA00023146"/>
    </source>
</evidence>
<dbReference type="PANTHER" id="PTHR43707:SF1">
    <property type="entry name" value="HISTIDINE--TRNA LIGASE, MITOCHONDRIAL-RELATED"/>
    <property type="match status" value="1"/>
</dbReference>
<organism evidence="12 13">
    <name type="scientific">Solobacterium moorei F0204</name>
    <dbReference type="NCBI Taxonomy" id="706433"/>
    <lineage>
        <taxon>Bacteria</taxon>
        <taxon>Bacillati</taxon>
        <taxon>Bacillota</taxon>
        <taxon>Erysipelotrichia</taxon>
        <taxon>Erysipelotrichales</taxon>
        <taxon>Erysipelotrichaceae</taxon>
        <taxon>Solobacterium</taxon>
    </lineage>
</organism>
<proteinExistence type="inferred from homology"/>
<keyword evidence="4 9" id="KW-0547">Nucleotide-binding</keyword>
<dbReference type="GO" id="GO:0016740">
    <property type="term" value="F:transferase activity"/>
    <property type="evidence" value="ECO:0007669"/>
    <property type="project" value="UniProtKB-ARBA"/>
</dbReference>
<keyword evidence="13" id="KW-1185">Reference proteome</keyword>
<feature type="binding site" evidence="10">
    <location>
        <position position="285"/>
    </location>
    <ligand>
        <name>L-histidine</name>
        <dbReference type="ChEBI" id="CHEBI:57595"/>
    </ligand>
</feature>
<sequence>MRNHELRWYRAQSVLGKGRFYICLKEERTMSYQTPRGTYDILPDEMNRWHHTEEVIRETTKRYRYREIRTPYFEETKVFKRENDSSDMVNKEMYTFDMGTHSYTLRPEGTAGVIRAFDQHKLYGSMEMPGRFYYLGAMFRHENPQKGRQRQFTQFGIENIGAKSPELDAETIALGYDIVKQMGISSIKVCINTLGDDASRAAYRTALKEYFQPHLEELCGDCHRRYEQNPLRILDCKVDHDKECVHAAPKLADYLNEESKNYFNRVLACLDALEIPYEVDDHLVRGLDYYTHTVFEVVSTRPDSGAQATIFAGGRYDHFVEYYGGPEMSGIGFAIGMERLINLAAEEGHDFGDENSCDVYVIGLGDVGASVLKTVQQLRHAGYSAEANLVQRSLKAQFKSVDRNHARYVVILGEDEVKNNTMNIKNISDKSQVIIKQEELLETLKQWENK</sequence>
<protein>
    <recommendedName>
        <fullName evidence="9">Histidine--tRNA ligase</fullName>
        <ecNumber evidence="9">6.1.1.21</ecNumber>
    </recommendedName>
    <alternativeName>
        <fullName evidence="9">Histidyl-tRNA synthetase</fullName>
        <shortName evidence="9">HisRS</shortName>
    </alternativeName>
</protein>
<dbReference type="GO" id="GO:0140096">
    <property type="term" value="F:catalytic activity, acting on a protein"/>
    <property type="evidence" value="ECO:0007669"/>
    <property type="project" value="UniProtKB-ARBA"/>
</dbReference>
<dbReference type="InterPro" id="IPR041715">
    <property type="entry name" value="HisRS-like_core"/>
</dbReference>
<dbReference type="NCBIfam" id="TIGR00442">
    <property type="entry name" value="hisS"/>
    <property type="match status" value="1"/>
</dbReference>
<dbReference type="Gene3D" id="3.30.930.10">
    <property type="entry name" value="Bira Bifunctional Protein, Domain 2"/>
    <property type="match status" value="1"/>
</dbReference>
<evidence type="ECO:0000256" key="2">
    <source>
        <dbReference type="ARBA" id="ARBA00022490"/>
    </source>
</evidence>
<comment type="subcellular location">
    <subcellularLocation>
        <location evidence="9">Cytoplasm</location>
    </subcellularLocation>
</comment>
<dbReference type="GO" id="GO:0005737">
    <property type="term" value="C:cytoplasm"/>
    <property type="evidence" value="ECO:0007669"/>
    <property type="project" value="UniProtKB-SubCell"/>
</dbReference>
<gene>
    <name evidence="9 12" type="primary">hisS</name>
    <name evidence="12" type="ORF">HMPREF9430_00791</name>
</gene>
<dbReference type="CDD" id="cd00859">
    <property type="entry name" value="HisRS_anticodon"/>
    <property type="match status" value="1"/>
</dbReference>
<dbReference type="CDD" id="cd00773">
    <property type="entry name" value="HisRS-like_core"/>
    <property type="match status" value="1"/>
</dbReference>
<comment type="subunit">
    <text evidence="9">Homodimer.</text>
</comment>
<dbReference type="GO" id="GO:0005524">
    <property type="term" value="F:ATP binding"/>
    <property type="evidence" value="ECO:0007669"/>
    <property type="project" value="UniProtKB-UniRule"/>
</dbReference>
<evidence type="ECO:0000256" key="9">
    <source>
        <dbReference type="HAMAP-Rule" id="MF_00127"/>
    </source>
</evidence>
<feature type="binding site" evidence="10">
    <location>
        <begin position="108"/>
        <end position="110"/>
    </location>
    <ligand>
        <name>L-histidine</name>
        <dbReference type="ChEBI" id="CHEBI:57595"/>
    </ligand>
</feature>
<dbReference type="GO" id="GO:0004821">
    <property type="term" value="F:histidine-tRNA ligase activity"/>
    <property type="evidence" value="ECO:0007669"/>
    <property type="project" value="UniProtKB-UniRule"/>
</dbReference>
<keyword evidence="6 9" id="KW-0648">Protein biosynthesis</keyword>
<dbReference type="HAMAP" id="MF_00127">
    <property type="entry name" value="His_tRNA_synth"/>
    <property type="match status" value="1"/>
</dbReference>
<evidence type="ECO:0000313" key="12">
    <source>
        <dbReference type="EMBL" id="EFW24608.1"/>
    </source>
</evidence>
<dbReference type="eggNOG" id="COG0124">
    <property type="taxonomic scope" value="Bacteria"/>
</dbReference>
<evidence type="ECO:0000259" key="11">
    <source>
        <dbReference type="PROSITE" id="PS50862"/>
    </source>
</evidence>
<dbReference type="HOGENOM" id="CLU_025113_1_1_9"/>
<evidence type="ECO:0000256" key="8">
    <source>
        <dbReference type="ARBA" id="ARBA00047639"/>
    </source>
</evidence>
<keyword evidence="2 9" id="KW-0963">Cytoplasm</keyword>
<evidence type="ECO:0000256" key="5">
    <source>
        <dbReference type="ARBA" id="ARBA00022840"/>
    </source>
</evidence>
<dbReference type="GO" id="GO:0006427">
    <property type="term" value="P:histidyl-tRNA aminoacylation"/>
    <property type="evidence" value="ECO:0007669"/>
    <property type="project" value="UniProtKB-UniRule"/>
</dbReference>
<dbReference type="InterPro" id="IPR004516">
    <property type="entry name" value="HisRS/HisZ"/>
</dbReference>
<dbReference type="AlphaFoldDB" id="E7MMM4"/>
<evidence type="ECO:0000256" key="4">
    <source>
        <dbReference type="ARBA" id="ARBA00022741"/>
    </source>
</evidence>